<dbReference type="PROSITE" id="PS52015">
    <property type="entry name" value="TONB_CTD"/>
    <property type="match status" value="1"/>
</dbReference>
<comment type="similarity">
    <text evidence="2">Belongs to the TonB family.</text>
</comment>
<evidence type="ECO:0000259" key="12">
    <source>
        <dbReference type="PROSITE" id="PS52015"/>
    </source>
</evidence>
<evidence type="ECO:0000313" key="14">
    <source>
        <dbReference type="Proteomes" id="UP000469421"/>
    </source>
</evidence>
<keyword evidence="4" id="KW-1003">Cell membrane</keyword>
<evidence type="ECO:0000256" key="5">
    <source>
        <dbReference type="ARBA" id="ARBA00022519"/>
    </source>
</evidence>
<evidence type="ECO:0000256" key="3">
    <source>
        <dbReference type="ARBA" id="ARBA00022448"/>
    </source>
</evidence>
<evidence type="ECO:0000256" key="10">
    <source>
        <dbReference type="SAM" id="Coils"/>
    </source>
</evidence>
<evidence type="ECO:0000256" key="8">
    <source>
        <dbReference type="ARBA" id="ARBA00022989"/>
    </source>
</evidence>
<dbReference type="AlphaFoldDB" id="A0A6N7LUQ9"/>
<keyword evidence="5" id="KW-0997">Cell inner membrane</keyword>
<evidence type="ECO:0000256" key="9">
    <source>
        <dbReference type="ARBA" id="ARBA00023136"/>
    </source>
</evidence>
<keyword evidence="8 11" id="KW-1133">Transmembrane helix</keyword>
<accession>A0A6N7LUQ9</accession>
<evidence type="ECO:0000256" key="2">
    <source>
        <dbReference type="ARBA" id="ARBA00006555"/>
    </source>
</evidence>
<dbReference type="NCBIfam" id="TIGR01352">
    <property type="entry name" value="tonB_Cterm"/>
    <property type="match status" value="1"/>
</dbReference>
<proteinExistence type="inferred from homology"/>
<name>A0A6N7LUQ9_9GAMM</name>
<organism evidence="13 14">
    <name type="scientific">Alcanivorax sediminis</name>
    <dbReference type="NCBI Taxonomy" id="2663008"/>
    <lineage>
        <taxon>Bacteria</taxon>
        <taxon>Pseudomonadati</taxon>
        <taxon>Pseudomonadota</taxon>
        <taxon>Gammaproteobacteria</taxon>
        <taxon>Oceanospirillales</taxon>
        <taxon>Alcanivoracaceae</taxon>
        <taxon>Alcanivorax</taxon>
    </lineage>
</organism>
<dbReference type="InterPro" id="IPR051045">
    <property type="entry name" value="TonB-dependent_transducer"/>
</dbReference>
<evidence type="ECO:0000313" key="13">
    <source>
        <dbReference type="EMBL" id="MQX52081.1"/>
    </source>
</evidence>
<keyword evidence="10" id="KW-0175">Coiled coil</keyword>
<comment type="caution">
    <text evidence="13">The sequence shown here is derived from an EMBL/GenBank/DDBJ whole genome shotgun (WGS) entry which is preliminary data.</text>
</comment>
<keyword evidence="14" id="KW-1185">Reference proteome</keyword>
<protein>
    <submittedName>
        <fullName evidence="13">TonB family protein</fullName>
    </submittedName>
</protein>
<dbReference type="GO" id="GO:0098797">
    <property type="term" value="C:plasma membrane protein complex"/>
    <property type="evidence" value="ECO:0007669"/>
    <property type="project" value="TreeGrafter"/>
</dbReference>
<reference evidence="13 14" key="1">
    <citation type="submission" date="2019-10" db="EMBL/GenBank/DDBJ databases">
        <title>Alcanivorax sp.PA15-N-34 draft genome sequence.</title>
        <authorList>
            <person name="Liao X."/>
            <person name="Shao Z."/>
        </authorList>
    </citation>
    <scope>NUCLEOTIDE SEQUENCE [LARGE SCALE GENOMIC DNA]</scope>
    <source>
        <strain evidence="13 14">PA15-N-34</strain>
    </source>
</reference>
<dbReference type="SUPFAM" id="SSF74653">
    <property type="entry name" value="TolA/TonB C-terminal domain"/>
    <property type="match status" value="1"/>
</dbReference>
<dbReference type="InterPro" id="IPR006260">
    <property type="entry name" value="TonB/TolA_C"/>
</dbReference>
<dbReference type="PANTHER" id="PTHR33446:SF11">
    <property type="entry name" value="TONB3"/>
    <property type="match status" value="1"/>
</dbReference>
<dbReference type="GO" id="GO:0055085">
    <property type="term" value="P:transmembrane transport"/>
    <property type="evidence" value="ECO:0007669"/>
    <property type="project" value="InterPro"/>
</dbReference>
<keyword evidence="3" id="KW-0813">Transport</keyword>
<dbReference type="Gene3D" id="3.30.1150.10">
    <property type="match status" value="1"/>
</dbReference>
<evidence type="ECO:0000256" key="4">
    <source>
        <dbReference type="ARBA" id="ARBA00022475"/>
    </source>
</evidence>
<dbReference type="GO" id="GO:0015031">
    <property type="term" value="P:protein transport"/>
    <property type="evidence" value="ECO:0007669"/>
    <property type="project" value="UniProtKB-KW"/>
</dbReference>
<dbReference type="EMBL" id="WIRE01000001">
    <property type="protein sequence ID" value="MQX52081.1"/>
    <property type="molecule type" value="Genomic_DNA"/>
</dbReference>
<sequence>MAANSPVSASDRLTFTVFLALAFHGILIFGVNFAPEKPRAAPHTLEVTLSQFRSDDEPDEADFIAQSNQQGSGDLAEKQELTTTEQADFADSKLENVQLKEKTTRQQRDRQSQLLVITTARESEQKVQAEQKEKADNKPLKVAEQENLLDMSQQIASLQARLAEQKQAYAKRPRIRRLTSVSAKAHYEAQYIDSFRREVEAMGTRNFPAQALNSNTFGAVRLMVAIKKDGSLKEVRVLQSSGHKFLDQAAIQSVRLAAPFDTFTPEMRQHMDVLEIIRTWKFDSTRKVSSK</sequence>
<dbReference type="GO" id="GO:0031992">
    <property type="term" value="F:energy transducer activity"/>
    <property type="evidence" value="ECO:0007669"/>
    <property type="project" value="TreeGrafter"/>
</dbReference>
<dbReference type="PANTHER" id="PTHR33446">
    <property type="entry name" value="PROTEIN TONB-RELATED"/>
    <property type="match status" value="1"/>
</dbReference>
<feature type="transmembrane region" description="Helical" evidence="11">
    <location>
        <begin position="12"/>
        <end position="34"/>
    </location>
</feature>
<dbReference type="InterPro" id="IPR037682">
    <property type="entry name" value="TonB_C"/>
</dbReference>
<keyword evidence="6 11" id="KW-0812">Transmembrane</keyword>
<evidence type="ECO:0000256" key="6">
    <source>
        <dbReference type="ARBA" id="ARBA00022692"/>
    </source>
</evidence>
<dbReference type="Pfam" id="PF03544">
    <property type="entry name" value="TonB_C"/>
    <property type="match status" value="1"/>
</dbReference>
<dbReference type="RefSeq" id="WP_153498829.1">
    <property type="nucleotide sequence ID" value="NZ_WIRE01000001.1"/>
</dbReference>
<feature type="domain" description="TonB C-terminal" evidence="12">
    <location>
        <begin position="192"/>
        <end position="289"/>
    </location>
</feature>
<dbReference type="Proteomes" id="UP000469421">
    <property type="component" value="Unassembled WGS sequence"/>
</dbReference>
<keyword evidence="9 11" id="KW-0472">Membrane</keyword>
<evidence type="ECO:0000256" key="1">
    <source>
        <dbReference type="ARBA" id="ARBA00004383"/>
    </source>
</evidence>
<gene>
    <name evidence="13" type="ORF">GFN93_02400</name>
</gene>
<evidence type="ECO:0000256" key="11">
    <source>
        <dbReference type="SAM" id="Phobius"/>
    </source>
</evidence>
<evidence type="ECO:0000256" key="7">
    <source>
        <dbReference type="ARBA" id="ARBA00022927"/>
    </source>
</evidence>
<keyword evidence="7" id="KW-0653">Protein transport</keyword>
<feature type="coiled-coil region" evidence="10">
    <location>
        <begin position="141"/>
        <end position="168"/>
    </location>
</feature>
<comment type="subcellular location">
    <subcellularLocation>
        <location evidence="1">Cell inner membrane</location>
        <topology evidence="1">Single-pass membrane protein</topology>
        <orientation evidence="1">Periplasmic side</orientation>
    </subcellularLocation>
</comment>